<keyword evidence="1" id="KW-0175">Coiled coil</keyword>
<organism evidence="4 5">
    <name type="scientific">Pythium insidiosum</name>
    <name type="common">Pythiosis disease agent</name>
    <dbReference type="NCBI Taxonomy" id="114742"/>
    <lineage>
        <taxon>Eukaryota</taxon>
        <taxon>Sar</taxon>
        <taxon>Stramenopiles</taxon>
        <taxon>Oomycota</taxon>
        <taxon>Peronosporomycetes</taxon>
        <taxon>Pythiales</taxon>
        <taxon>Pythiaceae</taxon>
        <taxon>Pythium</taxon>
    </lineage>
</organism>
<evidence type="ECO:0000313" key="5">
    <source>
        <dbReference type="Proteomes" id="UP001209570"/>
    </source>
</evidence>
<feature type="coiled-coil region" evidence="1">
    <location>
        <begin position="287"/>
        <end position="321"/>
    </location>
</feature>
<evidence type="ECO:0000256" key="1">
    <source>
        <dbReference type="SAM" id="Coils"/>
    </source>
</evidence>
<comment type="caution">
    <text evidence="4">The sequence shown here is derived from an EMBL/GenBank/DDBJ whole genome shotgun (WGS) entry which is preliminary data.</text>
</comment>
<name>A0AAD5M4R4_PYTIN</name>
<gene>
    <name evidence="4" type="ORF">P43SY_003217</name>
</gene>
<dbReference type="Pfam" id="PF04818">
    <property type="entry name" value="CID"/>
    <property type="match status" value="1"/>
</dbReference>
<protein>
    <recommendedName>
        <fullName evidence="3">CID domain-containing protein</fullName>
    </recommendedName>
</protein>
<dbReference type="InterPro" id="IPR008942">
    <property type="entry name" value="ENTH_VHS"/>
</dbReference>
<evidence type="ECO:0000313" key="4">
    <source>
        <dbReference type="EMBL" id="KAJ0404304.1"/>
    </source>
</evidence>
<dbReference type="AlphaFoldDB" id="A0AAD5M4R4"/>
<proteinExistence type="predicted"/>
<dbReference type="SMART" id="SM00582">
    <property type="entry name" value="RPR"/>
    <property type="match status" value="1"/>
</dbReference>
<dbReference type="PANTHER" id="PTHR12460">
    <property type="entry name" value="CYCLIN-DEPENDENT KINASE INHIBITOR-RELATED PROTEIN"/>
    <property type="match status" value="1"/>
</dbReference>
<dbReference type="InterPro" id="IPR006569">
    <property type="entry name" value="CID_dom"/>
</dbReference>
<dbReference type="GO" id="GO:0031124">
    <property type="term" value="P:mRNA 3'-end processing"/>
    <property type="evidence" value="ECO:0007669"/>
    <property type="project" value="TreeGrafter"/>
</dbReference>
<feature type="compositionally biased region" description="Polar residues" evidence="2">
    <location>
        <begin position="404"/>
        <end position="415"/>
    </location>
</feature>
<dbReference type="CDD" id="cd16981">
    <property type="entry name" value="CID_RPRD_like"/>
    <property type="match status" value="1"/>
</dbReference>
<sequence>MPSTLSERDKWQEADRAWMGYGSEKVFSEEKLERLLRHAKVTQQSIQAVSTWILERRASLVAIADVWRRLMKEGEAANQVVYLYIANDVMQVGVRKYGKHIAEMFEAHLLDIVEFVMAQGDEKVKRCVIKIIGIWKERHTVTPALLTMLQNVCAGKPAVDPQDSQPAQEDDIDAEKAAFLRDLETDAAVDRALEDMAEVPESDATAGLDRRLQDLVTATISADLLSDRMFQLESSISTFHHACEAFENPDARTANDDEATADNAAASRSAGNIVWELVDTQTFDLDLDKSREHVQQYRDNLDEQNAKREDLLQQLRALSGMDPFAEPIFHTSRLLRDQQAETVDRLYSLCLKAELLDKQRAAERQKAQAQRPPYILTPSQGTYDAHPNASRYSPRTDYWGAGDHQSNTYNRPQSYSGGGDYGMSHPPLQRRHSNSTADGMQHDEPYYASKRAKLHHSHSLDSPPRTRTSRWDNAPGRAGPTPSPRRDDYDYGARFAPSPRDGGGYYAQRDDYRDAYPRRDDRREHPRERWL</sequence>
<evidence type="ECO:0000256" key="2">
    <source>
        <dbReference type="SAM" id="MobiDB-lite"/>
    </source>
</evidence>
<keyword evidence="5" id="KW-1185">Reference proteome</keyword>
<dbReference type="EMBL" id="JAKCXM010000065">
    <property type="protein sequence ID" value="KAJ0404304.1"/>
    <property type="molecule type" value="Genomic_DNA"/>
</dbReference>
<dbReference type="Gene3D" id="1.25.40.90">
    <property type="match status" value="1"/>
</dbReference>
<dbReference type="PANTHER" id="PTHR12460:SF0">
    <property type="entry name" value="CID DOMAIN-CONTAINING PROTEIN-RELATED"/>
    <property type="match status" value="1"/>
</dbReference>
<feature type="region of interest" description="Disordered" evidence="2">
    <location>
        <begin position="362"/>
        <end position="531"/>
    </location>
</feature>
<reference evidence="4" key="1">
    <citation type="submission" date="2021-12" db="EMBL/GenBank/DDBJ databases">
        <title>Prjna785345.</title>
        <authorList>
            <person name="Rujirawat T."/>
            <person name="Krajaejun T."/>
        </authorList>
    </citation>
    <scope>NUCLEOTIDE SEQUENCE</scope>
    <source>
        <strain evidence="4">Pi057C3</strain>
    </source>
</reference>
<feature type="domain" description="CID" evidence="3">
    <location>
        <begin position="24"/>
        <end position="157"/>
    </location>
</feature>
<accession>A0AAD5M4R4</accession>
<dbReference type="GO" id="GO:0000993">
    <property type="term" value="F:RNA polymerase II complex binding"/>
    <property type="evidence" value="ECO:0007669"/>
    <property type="project" value="TreeGrafter"/>
</dbReference>
<dbReference type="PROSITE" id="PS51391">
    <property type="entry name" value="CID"/>
    <property type="match status" value="1"/>
</dbReference>
<evidence type="ECO:0000259" key="3">
    <source>
        <dbReference type="PROSITE" id="PS51391"/>
    </source>
</evidence>
<feature type="compositionally biased region" description="Basic and acidic residues" evidence="2">
    <location>
        <begin position="508"/>
        <end position="531"/>
    </location>
</feature>
<dbReference type="SUPFAM" id="SSF48464">
    <property type="entry name" value="ENTH/VHS domain"/>
    <property type="match status" value="1"/>
</dbReference>
<dbReference type="Proteomes" id="UP001209570">
    <property type="component" value="Unassembled WGS sequence"/>
</dbReference>